<feature type="region of interest" description="Disordered" evidence="6">
    <location>
        <begin position="465"/>
        <end position="498"/>
    </location>
</feature>
<gene>
    <name evidence="8" type="ORF">DFQ27_005057</name>
</gene>
<name>A0A9P6PZU3_9FUNG</name>
<keyword evidence="2" id="KW-0805">Transcription regulation</keyword>
<dbReference type="CDD" id="cd14687">
    <property type="entry name" value="bZIP_ATF2"/>
    <property type="match status" value="1"/>
</dbReference>
<evidence type="ECO:0000256" key="6">
    <source>
        <dbReference type="SAM" id="MobiDB-lite"/>
    </source>
</evidence>
<feature type="region of interest" description="Disordered" evidence="6">
    <location>
        <begin position="47"/>
        <end position="81"/>
    </location>
</feature>
<dbReference type="PANTHER" id="PTHR19304">
    <property type="entry name" value="CYCLIC-AMP RESPONSE ELEMENT BINDING PROTEIN"/>
    <property type="match status" value="1"/>
</dbReference>
<sequence length="515" mass="56818">MSFESEIRKDTNPTPTRFLMECGAFTPGLGLTLEPYNPFETSYKFLQSGTPKGESDLFGTSCKPNPTEPIYHTQHQSQDKQHSWIGYHHSDVHMDHEHEHESSPGLASPSSTPSPSSSSLQSPTSPLSLHFRKSSVDVHLSHPDHFLNDPCPVEYPTFIDKTDLLLMRSTFMVDTNVDSSTSPTSLVPADLHRFTPPPSDATLNSPEHQMFSNEEEDQEELDERNTTQMQLDHVRRYRKRHDSGMELNEAEARELAAQQQKKERTIKESASSPLSTVEERTTDISMAEDDEPAQAPVTRSRANPRSTKSASGNGASRTKSAAATTLTTNSSRSKSGATPKATKTVNAGKASAKVSSSKASNVSGGGGKGGQNKKQLAEEEAPDVKRQRFLERNRLAASKCREKKRLQTLKTIADADVITIRNQELHDQLNDLQEQVRSLKTQILCHRDCGCDVIQKFVRSSFEHGMPSSSSSAMMQPHHTHPAFHGSNSPSSSNPPYHQATLVSAMMTSTTPFSH</sequence>
<feature type="domain" description="BZIP" evidence="7">
    <location>
        <begin position="383"/>
        <end position="446"/>
    </location>
</feature>
<dbReference type="SUPFAM" id="SSF57959">
    <property type="entry name" value="Leucine zipper domain"/>
    <property type="match status" value="1"/>
</dbReference>
<feature type="compositionally biased region" description="Low complexity" evidence="6">
    <location>
        <begin position="315"/>
        <end position="333"/>
    </location>
</feature>
<comment type="subcellular location">
    <subcellularLocation>
        <location evidence="1">Nucleus</location>
    </subcellularLocation>
</comment>
<dbReference type="InterPro" id="IPR051027">
    <property type="entry name" value="bZIP_transcription_factors"/>
</dbReference>
<feature type="coiled-coil region" evidence="5">
    <location>
        <begin position="415"/>
        <end position="442"/>
    </location>
</feature>
<dbReference type="Gene3D" id="1.20.5.170">
    <property type="match status" value="1"/>
</dbReference>
<dbReference type="GO" id="GO:0005634">
    <property type="term" value="C:nucleus"/>
    <property type="evidence" value="ECO:0007669"/>
    <property type="project" value="UniProtKB-SubCell"/>
</dbReference>
<dbReference type="InterPro" id="IPR004827">
    <property type="entry name" value="bZIP"/>
</dbReference>
<feature type="compositionally biased region" description="Low complexity" evidence="6">
    <location>
        <begin position="487"/>
        <end position="496"/>
    </location>
</feature>
<dbReference type="Pfam" id="PF00170">
    <property type="entry name" value="bZIP_1"/>
    <property type="match status" value="1"/>
</dbReference>
<evidence type="ECO:0000313" key="8">
    <source>
        <dbReference type="EMBL" id="KAG0257581.1"/>
    </source>
</evidence>
<evidence type="ECO:0000256" key="4">
    <source>
        <dbReference type="ARBA" id="ARBA00023242"/>
    </source>
</evidence>
<comment type="caution">
    <text evidence="8">The sequence shown here is derived from an EMBL/GenBank/DDBJ whole genome shotgun (WGS) entry which is preliminary data.</text>
</comment>
<keyword evidence="5" id="KW-0175">Coiled coil</keyword>
<dbReference type="InterPro" id="IPR046347">
    <property type="entry name" value="bZIP_sf"/>
</dbReference>
<dbReference type="SMART" id="SM00338">
    <property type="entry name" value="BRLZ"/>
    <property type="match status" value="1"/>
</dbReference>
<evidence type="ECO:0000256" key="2">
    <source>
        <dbReference type="ARBA" id="ARBA00023015"/>
    </source>
</evidence>
<dbReference type="OrthoDB" id="295274at2759"/>
<dbReference type="Proteomes" id="UP000807716">
    <property type="component" value="Unassembled WGS sequence"/>
</dbReference>
<evidence type="ECO:0000313" key="9">
    <source>
        <dbReference type="Proteomes" id="UP000807716"/>
    </source>
</evidence>
<organism evidence="8 9">
    <name type="scientific">Actinomortierella ambigua</name>
    <dbReference type="NCBI Taxonomy" id="1343610"/>
    <lineage>
        <taxon>Eukaryota</taxon>
        <taxon>Fungi</taxon>
        <taxon>Fungi incertae sedis</taxon>
        <taxon>Mucoromycota</taxon>
        <taxon>Mortierellomycotina</taxon>
        <taxon>Mortierellomycetes</taxon>
        <taxon>Mortierellales</taxon>
        <taxon>Mortierellaceae</taxon>
        <taxon>Actinomortierella</taxon>
    </lineage>
</organism>
<feature type="compositionally biased region" description="Polar residues" evidence="6">
    <location>
        <begin position="300"/>
        <end position="314"/>
    </location>
</feature>
<feature type="compositionally biased region" description="Low complexity" evidence="6">
    <location>
        <begin position="103"/>
        <end position="127"/>
    </location>
</feature>
<evidence type="ECO:0000259" key="7">
    <source>
        <dbReference type="PROSITE" id="PS50217"/>
    </source>
</evidence>
<feature type="region of interest" description="Disordered" evidence="6">
    <location>
        <begin position="95"/>
        <end position="127"/>
    </location>
</feature>
<keyword evidence="9" id="KW-1185">Reference proteome</keyword>
<keyword evidence="4" id="KW-0539">Nucleus</keyword>
<evidence type="ECO:0000256" key="5">
    <source>
        <dbReference type="SAM" id="Coils"/>
    </source>
</evidence>
<dbReference type="AlphaFoldDB" id="A0A9P6PZU3"/>
<feature type="compositionally biased region" description="Basic and acidic residues" evidence="6">
    <location>
        <begin position="252"/>
        <end position="267"/>
    </location>
</feature>
<proteinExistence type="predicted"/>
<feature type="region of interest" description="Disordered" evidence="6">
    <location>
        <begin position="252"/>
        <end position="384"/>
    </location>
</feature>
<dbReference type="PROSITE" id="PS00036">
    <property type="entry name" value="BZIP_BASIC"/>
    <property type="match status" value="1"/>
</dbReference>
<accession>A0A9P6PZU3</accession>
<evidence type="ECO:0000256" key="1">
    <source>
        <dbReference type="ARBA" id="ARBA00004123"/>
    </source>
</evidence>
<dbReference type="GO" id="GO:0003700">
    <property type="term" value="F:DNA-binding transcription factor activity"/>
    <property type="evidence" value="ECO:0007669"/>
    <property type="project" value="InterPro"/>
</dbReference>
<keyword evidence="3" id="KW-0804">Transcription</keyword>
<feature type="region of interest" description="Disordered" evidence="6">
    <location>
        <begin position="199"/>
        <end position="230"/>
    </location>
</feature>
<reference evidence="8" key="1">
    <citation type="journal article" date="2020" name="Fungal Divers.">
        <title>Resolving the Mortierellaceae phylogeny through synthesis of multi-gene phylogenetics and phylogenomics.</title>
        <authorList>
            <person name="Vandepol N."/>
            <person name="Liber J."/>
            <person name="Desiro A."/>
            <person name="Na H."/>
            <person name="Kennedy M."/>
            <person name="Barry K."/>
            <person name="Grigoriev I.V."/>
            <person name="Miller A.N."/>
            <person name="O'Donnell K."/>
            <person name="Stajich J.E."/>
            <person name="Bonito G."/>
        </authorList>
    </citation>
    <scope>NUCLEOTIDE SEQUENCE</scope>
    <source>
        <strain evidence="8">BC1065</strain>
    </source>
</reference>
<evidence type="ECO:0000256" key="3">
    <source>
        <dbReference type="ARBA" id="ARBA00023163"/>
    </source>
</evidence>
<feature type="compositionally biased region" description="Low complexity" evidence="6">
    <location>
        <begin position="345"/>
        <end position="362"/>
    </location>
</feature>
<feature type="compositionally biased region" description="Polar residues" evidence="6">
    <location>
        <begin position="201"/>
        <end position="212"/>
    </location>
</feature>
<dbReference type="PROSITE" id="PS50217">
    <property type="entry name" value="BZIP"/>
    <property type="match status" value="1"/>
</dbReference>
<dbReference type="EMBL" id="JAAAJB010000356">
    <property type="protein sequence ID" value="KAG0257581.1"/>
    <property type="molecule type" value="Genomic_DNA"/>
</dbReference>
<protein>
    <recommendedName>
        <fullName evidence="7">BZIP domain-containing protein</fullName>
    </recommendedName>
</protein>
<feature type="compositionally biased region" description="Acidic residues" evidence="6">
    <location>
        <begin position="213"/>
        <end position="222"/>
    </location>
</feature>
<feature type="non-terminal residue" evidence="8">
    <location>
        <position position="515"/>
    </location>
</feature>